<evidence type="ECO:0000313" key="3">
    <source>
        <dbReference type="Proteomes" id="UP001296776"/>
    </source>
</evidence>
<reference evidence="2" key="1">
    <citation type="submission" date="2017-08" db="EMBL/GenBank/DDBJ databases">
        <authorList>
            <person name="Imhoff J.F."/>
            <person name="Rahn T."/>
            <person name="Kuenzel S."/>
            <person name="Neulinger S.C."/>
        </authorList>
    </citation>
    <scope>NUCLEOTIDE SEQUENCE</scope>
    <source>
        <strain evidence="2">DSM 11080</strain>
    </source>
</reference>
<dbReference type="Pfam" id="PF13439">
    <property type="entry name" value="Glyco_transf_4"/>
    <property type="match status" value="1"/>
</dbReference>
<dbReference type="GO" id="GO:0016757">
    <property type="term" value="F:glycosyltransferase activity"/>
    <property type="evidence" value="ECO:0007669"/>
    <property type="project" value="UniProtKB-ARBA"/>
</dbReference>
<dbReference type="Gene3D" id="3.40.50.2000">
    <property type="entry name" value="Glycogen Phosphorylase B"/>
    <property type="match status" value="2"/>
</dbReference>
<dbReference type="AlphaFoldDB" id="A0AAJ0U6J1"/>
<accession>A0AAJ0U6J1</accession>
<keyword evidence="2" id="KW-0808">Transferase</keyword>
<dbReference type="EMBL" id="NRSJ01000026">
    <property type="protein sequence ID" value="MBK1705700.1"/>
    <property type="molecule type" value="Genomic_DNA"/>
</dbReference>
<protein>
    <submittedName>
        <fullName evidence="2">Glycosyl transferase</fullName>
    </submittedName>
</protein>
<gene>
    <name evidence="2" type="ORF">CKO40_14320</name>
</gene>
<dbReference type="SUPFAM" id="SSF53756">
    <property type="entry name" value="UDP-Glycosyltransferase/glycogen phosphorylase"/>
    <property type="match status" value="1"/>
</dbReference>
<organism evidence="2 3">
    <name type="scientific">Halochromatium glycolicum</name>
    <dbReference type="NCBI Taxonomy" id="85075"/>
    <lineage>
        <taxon>Bacteria</taxon>
        <taxon>Pseudomonadati</taxon>
        <taxon>Pseudomonadota</taxon>
        <taxon>Gammaproteobacteria</taxon>
        <taxon>Chromatiales</taxon>
        <taxon>Chromatiaceae</taxon>
        <taxon>Halochromatium</taxon>
    </lineage>
</organism>
<dbReference type="Proteomes" id="UP001296776">
    <property type="component" value="Unassembled WGS sequence"/>
</dbReference>
<keyword evidence="3" id="KW-1185">Reference proteome</keyword>
<dbReference type="CDD" id="cd03811">
    <property type="entry name" value="GT4_GT28_WabH-like"/>
    <property type="match status" value="1"/>
</dbReference>
<dbReference type="PANTHER" id="PTHR12526">
    <property type="entry name" value="GLYCOSYLTRANSFERASE"/>
    <property type="match status" value="1"/>
</dbReference>
<name>A0AAJ0U6J1_9GAMM</name>
<evidence type="ECO:0000259" key="1">
    <source>
        <dbReference type="Pfam" id="PF13439"/>
    </source>
</evidence>
<dbReference type="Pfam" id="PF13692">
    <property type="entry name" value="Glyco_trans_1_4"/>
    <property type="match status" value="1"/>
</dbReference>
<proteinExistence type="predicted"/>
<feature type="domain" description="Glycosyltransferase subfamily 4-like N-terminal" evidence="1">
    <location>
        <begin position="18"/>
        <end position="178"/>
    </location>
</feature>
<reference evidence="2" key="2">
    <citation type="journal article" date="2020" name="Microorganisms">
        <title>Osmotic Adaptation and Compatible Solute Biosynthesis of Phototrophic Bacteria as Revealed from Genome Analyses.</title>
        <authorList>
            <person name="Imhoff J.F."/>
            <person name="Rahn T."/>
            <person name="Kunzel S."/>
            <person name="Keller A."/>
            <person name="Neulinger S.C."/>
        </authorList>
    </citation>
    <scope>NUCLEOTIDE SEQUENCE</scope>
    <source>
        <strain evidence="2">DSM 11080</strain>
    </source>
</reference>
<sequence length="376" mass="40404">MHHQQPRLAIFASFSGQGGVERMLVNLIQGFCGEGYQVDLLLVRTRSAHLDELPQGVRCIPLGTRHTLLATVALARWLKRERPPVLLAAKDRAGRAAVLARALARSRTRLVLRLGTNLSAALQAQGRPRRSLRLLPIRLLYPFIDQIVAVSDGVADDTAQLARLPRSAVRVIRNPVVTPRLQALAAAPCPHPWLAAQRDFSVIVAAGRLQRQKDFPTLVHAFRRVAHERDCRLLIIGAGRGRSALETLAAEIGLRLGPDGDLDLPGFRADLYGWLARADLFVLSSAWEGSPNVLTEALALGVPAVATDCPSGPREILAGGRYGPLVPVGDSIALAAAIQATLDDPLPAAVLKEAVTDYTQDASARAYLEALGVAAD</sequence>
<comment type="caution">
    <text evidence="2">The sequence shown here is derived from an EMBL/GenBank/DDBJ whole genome shotgun (WGS) entry which is preliminary data.</text>
</comment>
<dbReference type="InterPro" id="IPR028098">
    <property type="entry name" value="Glyco_trans_4-like_N"/>
</dbReference>
<evidence type="ECO:0000313" key="2">
    <source>
        <dbReference type="EMBL" id="MBK1705700.1"/>
    </source>
</evidence>
<dbReference type="PANTHER" id="PTHR12526:SF630">
    <property type="entry name" value="GLYCOSYLTRANSFERASE"/>
    <property type="match status" value="1"/>
</dbReference>
<dbReference type="RefSeq" id="WP_200346919.1">
    <property type="nucleotide sequence ID" value="NZ_NRSJ01000026.1"/>
</dbReference>